<proteinExistence type="predicted"/>
<organism evidence="1 2">
    <name type="scientific">Protea cynaroides</name>
    <dbReference type="NCBI Taxonomy" id="273540"/>
    <lineage>
        <taxon>Eukaryota</taxon>
        <taxon>Viridiplantae</taxon>
        <taxon>Streptophyta</taxon>
        <taxon>Embryophyta</taxon>
        <taxon>Tracheophyta</taxon>
        <taxon>Spermatophyta</taxon>
        <taxon>Magnoliopsida</taxon>
        <taxon>Proteales</taxon>
        <taxon>Proteaceae</taxon>
        <taxon>Protea</taxon>
    </lineage>
</organism>
<dbReference type="EMBL" id="JAMYWD010000002">
    <property type="protein sequence ID" value="KAJ4978750.1"/>
    <property type="molecule type" value="Genomic_DNA"/>
</dbReference>
<gene>
    <name evidence="1" type="ORF">NE237_009530</name>
</gene>
<name>A0A9Q0R0U5_9MAGN</name>
<protein>
    <submittedName>
        <fullName evidence="1">Uncharacterized protein</fullName>
    </submittedName>
</protein>
<dbReference type="Proteomes" id="UP001141806">
    <property type="component" value="Unassembled WGS sequence"/>
</dbReference>
<keyword evidence="2" id="KW-1185">Reference proteome</keyword>
<evidence type="ECO:0000313" key="2">
    <source>
        <dbReference type="Proteomes" id="UP001141806"/>
    </source>
</evidence>
<dbReference type="AlphaFoldDB" id="A0A9Q0R0U5"/>
<reference evidence="1" key="1">
    <citation type="journal article" date="2023" name="Plant J.">
        <title>The genome of the king protea, Protea cynaroides.</title>
        <authorList>
            <person name="Chang J."/>
            <person name="Duong T.A."/>
            <person name="Schoeman C."/>
            <person name="Ma X."/>
            <person name="Roodt D."/>
            <person name="Barker N."/>
            <person name="Li Z."/>
            <person name="Van de Peer Y."/>
            <person name="Mizrachi E."/>
        </authorList>
    </citation>
    <scope>NUCLEOTIDE SEQUENCE</scope>
    <source>
        <tissue evidence="1">Young leaves</tissue>
    </source>
</reference>
<comment type="caution">
    <text evidence="1">The sequence shown here is derived from an EMBL/GenBank/DDBJ whole genome shotgun (WGS) entry which is preliminary data.</text>
</comment>
<sequence length="131" mass="14973">MLIFKSRGSGCVIFLIFYYHTTCSNCIRRNKEPSCIFIYDGYKPPRYLNVTLPRTDRPLSYLELIFLLVLISFLNPRKGKRRYGHYFSDLLRSDLPAGSIVADQTRGLGSSSLFVAGEVITQVQSSPTRLR</sequence>
<accession>A0A9Q0R0U5</accession>
<evidence type="ECO:0000313" key="1">
    <source>
        <dbReference type="EMBL" id="KAJ4978750.1"/>
    </source>
</evidence>